<dbReference type="Gene3D" id="3.40.720.10">
    <property type="entry name" value="Alkaline Phosphatase, subunit A"/>
    <property type="match status" value="1"/>
</dbReference>
<accession>A0ABV7D0E0</accession>
<keyword evidence="1" id="KW-0812">Transmembrane</keyword>
<organism evidence="3 4">
    <name type="scientific">Kordiimonas pumila</name>
    <dbReference type="NCBI Taxonomy" id="2161677"/>
    <lineage>
        <taxon>Bacteria</taxon>
        <taxon>Pseudomonadati</taxon>
        <taxon>Pseudomonadota</taxon>
        <taxon>Alphaproteobacteria</taxon>
        <taxon>Kordiimonadales</taxon>
        <taxon>Kordiimonadaceae</taxon>
        <taxon>Kordiimonas</taxon>
    </lineage>
</organism>
<dbReference type="EMBL" id="JBHRSL010000001">
    <property type="protein sequence ID" value="MFC3050611.1"/>
    <property type="molecule type" value="Genomic_DNA"/>
</dbReference>
<keyword evidence="4" id="KW-1185">Reference proteome</keyword>
<evidence type="ECO:0000313" key="4">
    <source>
        <dbReference type="Proteomes" id="UP001595444"/>
    </source>
</evidence>
<keyword evidence="1" id="KW-0472">Membrane</keyword>
<dbReference type="Pfam" id="PF00884">
    <property type="entry name" value="Sulfatase"/>
    <property type="match status" value="1"/>
</dbReference>
<feature type="transmembrane region" description="Helical" evidence="1">
    <location>
        <begin position="84"/>
        <end position="103"/>
    </location>
</feature>
<dbReference type="InterPro" id="IPR052701">
    <property type="entry name" value="GAG_Ulvan_Degrading_Sulfatases"/>
</dbReference>
<dbReference type="Proteomes" id="UP001595444">
    <property type="component" value="Unassembled WGS sequence"/>
</dbReference>
<evidence type="ECO:0000313" key="3">
    <source>
        <dbReference type="EMBL" id="MFC3050611.1"/>
    </source>
</evidence>
<dbReference type="PANTHER" id="PTHR43751:SF3">
    <property type="entry name" value="SULFATASE N-TERMINAL DOMAIN-CONTAINING PROTEIN"/>
    <property type="match status" value="1"/>
</dbReference>
<evidence type="ECO:0000256" key="1">
    <source>
        <dbReference type="SAM" id="Phobius"/>
    </source>
</evidence>
<dbReference type="PANTHER" id="PTHR43751">
    <property type="entry name" value="SULFATASE"/>
    <property type="match status" value="1"/>
</dbReference>
<comment type="caution">
    <text evidence="3">The sequence shown here is derived from an EMBL/GenBank/DDBJ whole genome shotgun (WGS) entry which is preliminary data.</text>
</comment>
<feature type="transmembrane region" description="Helical" evidence="1">
    <location>
        <begin position="171"/>
        <end position="192"/>
    </location>
</feature>
<keyword evidence="1" id="KW-1133">Transmembrane helix</keyword>
<feature type="transmembrane region" description="Helical" evidence="1">
    <location>
        <begin position="47"/>
        <end position="64"/>
    </location>
</feature>
<gene>
    <name evidence="3" type="ORF">ACFOKA_01700</name>
</gene>
<reference evidence="4" key="1">
    <citation type="journal article" date="2019" name="Int. J. Syst. Evol. Microbiol.">
        <title>The Global Catalogue of Microorganisms (GCM) 10K type strain sequencing project: providing services to taxonomists for standard genome sequencing and annotation.</title>
        <authorList>
            <consortium name="The Broad Institute Genomics Platform"/>
            <consortium name="The Broad Institute Genome Sequencing Center for Infectious Disease"/>
            <person name="Wu L."/>
            <person name="Ma J."/>
        </authorList>
    </citation>
    <scope>NUCLEOTIDE SEQUENCE [LARGE SCALE GENOMIC DNA]</scope>
    <source>
        <strain evidence="4">KCTC 62164</strain>
    </source>
</reference>
<proteinExistence type="predicted"/>
<dbReference type="InterPro" id="IPR000917">
    <property type="entry name" value="Sulfatase_N"/>
</dbReference>
<sequence length="633" mass="70716">MKSGGKIIAVCLLLLFLLEASLLEIKYQVFSGDGFLQANRLDNWYEIFLFIALTASSFLMIFLLTTQLLTKGLRFIFPSLTKPWFLAATGYIFVYGISLTFSYKLHHYLADHVDSSVIQAIAGNSLENAIVYISDELATLLLPTVLFTICVILLYRRLAHEVPLKTKHYRLVALSVFAAFILSVTLASHSVLKNAQRNMAFNGIYKTVSTLTDWDMDGSTLLSTPSDPDPFDSTLFWGAVDIPGNGIDENGLAGDLAVLERRAEITESFKFPAQYKNLMVIVSESTRADILTKQINGQYIAPNLRQLAATGSSIKHAYSHSGFTSTSLYTLFSGAFQSKGTHKSIFVQAHENNYEVSVISGQDETWGNLDKKLGTRRVADFFYDPQTVPDKRVYASKLASSIKLSDATITQALRKRLDHIDLSKRQLFYLNFQSGHFPYYHKFMDLKFIEKGIPRREINQENKAWLSKTYWNAMAYMDDHLGQVINALKEKGIYDETLIVFLGDHGEELFDSGFLGHGHNINTAQLHIPLVLSAPGVNFEKPIGLSGIHGWLSSFIDPASNTAVKYGQCVLLYTGKFRKPAQIGQVCSADNQLQVYTIAFDQYTGAPSSEPISKLKASLAHTWESALFKDTPK</sequence>
<name>A0ABV7D0E0_9PROT</name>
<protein>
    <submittedName>
        <fullName evidence="3">Sulfatase-like hydrolase/transferase</fullName>
    </submittedName>
</protein>
<evidence type="ECO:0000259" key="2">
    <source>
        <dbReference type="Pfam" id="PF00884"/>
    </source>
</evidence>
<feature type="transmembrane region" description="Helical" evidence="1">
    <location>
        <begin position="140"/>
        <end position="159"/>
    </location>
</feature>
<dbReference type="RefSeq" id="WP_194214983.1">
    <property type="nucleotide sequence ID" value="NZ_CP061205.1"/>
</dbReference>
<dbReference type="InterPro" id="IPR017850">
    <property type="entry name" value="Alkaline_phosphatase_core_sf"/>
</dbReference>
<feature type="domain" description="Sulfatase N-terminal" evidence="2">
    <location>
        <begin position="276"/>
        <end position="537"/>
    </location>
</feature>
<dbReference type="SUPFAM" id="SSF53649">
    <property type="entry name" value="Alkaline phosphatase-like"/>
    <property type="match status" value="1"/>
</dbReference>